<evidence type="ECO:0000259" key="1">
    <source>
        <dbReference type="Pfam" id="PF08241"/>
    </source>
</evidence>
<proteinExistence type="predicted"/>
<keyword evidence="2" id="KW-0808">Transferase</keyword>
<evidence type="ECO:0000313" key="3">
    <source>
        <dbReference type="Proteomes" id="UP000327011"/>
    </source>
</evidence>
<comment type="caution">
    <text evidence="2">The sequence shown here is derived from an EMBL/GenBank/DDBJ whole genome shotgun (WGS) entry which is preliminary data.</text>
</comment>
<dbReference type="Pfam" id="PF08241">
    <property type="entry name" value="Methyltransf_11"/>
    <property type="match status" value="1"/>
</dbReference>
<dbReference type="CDD" id="cd02440">
    <property type="entry name" value="AdoMet_MTases"/>
    <property type="match status" value="1"/>
</dbReference>
<dbReference type="Gene3D" id="3.40.50.150">
    <property type="entry name" value="Vaccinia Virus protein VP39"/>
    <property type="match status" value="1"/>
</dbReference>
<name>A0A5J5K8U5_9ACTN</name>
<dbReference type="SUPFAM" id="SSF53335">
    <property type="entry name" value="S-adenosyl-L-methionine-dependent methyltransferases"/>
    <property type="match status" value="1"/>
</dbReference>
<gene>
    <name evidence="2" type="ORF">F5972_00750</name>
</gene>
<dbReference type="Gene3D" id="1.10.8.900">
    <property type="match status" value="1"/>
</dbReference>
<accession>A0A5J5K8U5</accession>
<dbReference type="RefSeq" id="WP_150930067.1">
    <property type="nucleotide sequence ID" value="NZ_VYTZ01000001.1"/>
</dbReference>
<evidence type="ECO:0000313" key="2">
    <source>
        <dbReference type="EMBL" id="KAA9381411.1"/>
    </source>
</evidence>
<keyword evidence="2" id="KW-0489">Methyltransferase</keyword>
<dbReference type="Proteomes" id="UP000327011">
    <property type="component" value="Unassembled WGS sequence"/>
</dbReference>
<dbReference type="AlphaFoldDB" id="A0A5J5K8U5"/>
<dbReference type="GO" id="GO:0032259">
    <property type="term" value="P:methylation"/>
    <property type="evidence" value="ECO:0007669"/>
    <property type="project" value="UniProtKB-KW"/>
</dbReference>
<dbReference type="EMBL" id="VYTZ01000001">
    <property type="protein sequence ID" value="KAA9381411.1"/>
    <property type="molecule type" value="Genomic_DNA"/>
</dbReference>
<dbReference type="InterPro" id="IPR013216">
    <property type="entry name" value="Methyltransf_11"/>
</dbReference>
<protein>
    <submittedName>
        <fullName evidence="2">Class I SAM-dependent methyltransferase</fullName>
    </submittedName>
</protein>
<reference evidence="2 3" key="1">
    <citation type="submission" date="2019-09" db="EMBL/GenBank/DDBJ databases">
        <title>Screening of Novel Bioactive Compounds from Soil-Associated.</title>
        <authorList>
            <person name="Gong X."/>
        </authorList>
    </citation>
    <scope>NUCLEOTIDE SEQUENCE [LARGE SCALE GENOMIC DNA]</scope>
    <source>
        <strain evidence="2 3">Gxj-6</strain>
    </source>
</reference>
<dbReference type="GO" id="GO:0008757">
    <property type="term" value="F:S-adenosylmethionine-dependent methyltransferase activity"/>
    <property type="evidence" value="ECO:0007669"/>
    <property type="project" value="InterPro"/>
</dbReference>
<organism evidence="2 3">
    <name type="scientific">Microbispora cellulosiformans</name>
    <dbReference type="NCBI Taxonomy" id="2614688"/>
    <lineage>
        <taxon>Bacteria</taxon>
        <taxon>Bacillati</taxon>
        <taxon>Actinomycetota</taxon>
        <taxon>Actinomycetes</taxon>
        <taxon>Streptosporangiales</taxon>
        <taxon>Streptosporangiaceae</taxon>
        <taxon>Microbispora</taxon>
    </lineage>
</organism>
<dbReference type="InterPro" id="IPR029063">
    <property type="entry name" value="SAM-dependent_MTases_sf"/>
</dbReference>
<sequence>MIDLKGFDRAAPFYDETRDLDTAARRALTDILAEELRDRQSLEIGIGTGLVGLHLARKGVPVTGLDLSARMLHRLVGKFRRPNEVPVVRADATAIPFRSHTFDALLSSQMLHLIDDWRTVLDEMLRVVRPDGVILIDLGNEPDSGWGGPWREVGRQFWKHARPGGRRVPEVWADGVVEDELRSRGLVGRPLTTVTAHEVLSLNDIIDRLDRGLWSACWSLSAEQRHHAAALTREWATEQYGDLTKKHRIQRTVSWRAYDVAHRSQESA</sequence>
<feature type="domain" description="Methyltransferase type 11" evidence="1">
    <location>
        <begin position="42"/>
        <end position="136"/>
    </location>
</feature>
<dbReference type="PANTHER" id="PTHR43591">
    <property type="entry name" value="METHYLTRANSFERASE"/>
    <property type="match status" value="1"/>
</dbReference>
<keyword evidence="3" id="KW-1185">Reference proteome</keyword>